<reference evidence="2 3" key="1">
    <citation type="journal article" date="2018" name="New Phytol.">
        <title>Comparative genomics and transcriptomics depict ericoid mycorrhizal fungi as versatile saprotrophs and plant mutualists.</title>
        <authorList>
            <person name="Martino E."/>
            <person name="Morin E."/>
            <person name="Grelet G.A."/>
            <person name="Kuo A."/>
            <person name="Kohler A."/>
            <person name="Daghino S."/>
            <person name="Barry K.W."/>
            <person name="Cichocki N."/>
            <person name="Clum A."/>
            <person name="Dockter R.B."/>
            <person name="Hainaut M."/>
            <person name="Kuo R.C."/>
            <person name="LaButti K."/>
            <person name="Lindahl B.D."/>
            <person name="Lindquist E.A."/>
            <person name="Lipzen A."/>
            <person name="Khouja H.R."/>
            <person name="Magnuson J."/>
            <person name="Murat C."/>
            <person name="Ohm R.A."/>
            <person name="Singer S.W."/>
            <person name="Spatafora J.W."/>
            <person name="Wang M."/>
            <person name="Veneault-Fourrey C."/>
            <person name="Henrissat B."/>
            <person name="Grigoriev I.V."/>
            <person name="Martin F.M."/>
            <person name="Perotto S."/>
        </authorList>
    </citation>
    <scope>NUCLEOTIDE SEQUENCE [LARGE SCALE GENOMIC DNA]</scope>
    <source>
        <strain evidence="2 3">ATCC 22711</strain>
    </source>
</reference>
<organism evidence="2 3">
    <name type="scientific">Amorphotheca resinae ATCC 22711</name>
    <dbReference type="NCBI Taxonomy" id="857342"/>
    <lineage>
        <taxon>Eukaryota</taxon>
        <taxon>Fungi</taxon>
        <taxon>Dikarya</taxon>
        <taxon>Ascomycota</taxon>
        <taxon>Pezizomycotina</taxon>
        <taxon>Leotiomycetes</taxon>
        <taxon>Helotiales</taxon>
        <taxon>Amorphothecaceae</taxon>
        <taxon>Amorphotheca</taxon>
    </lineage>
</organism>
<gene>
    <name evidence="2" type="ORF">M430DRAFT_203612</name>
</gene>
<dbReference type="RefSeq" id="XP_024724139.1">
    <property type="nucleotide sequence ID" value="XM_024864280.1"/>
</dbReference>
<dbReference type="InParanoid" id="A0A2T3BB76"/>
<dbReference type="GeneID" id="36572361"/>
<evidence type="ECO:0000256" key="1">
    <source>
        <dbReference type="SAM" id="Phobius"/>
    </source>
</evidence>
<feature type="transmembrane region" description="Helical" evidence="1">
    <location>
        <begin position="28"/>
        <end position="57"/>
    </location>
</feature>
<sequence length="144" mass="15977">MMEWHEARVTVRDVSRLPYRLQITSLGFGGYCCTFLVTVDIGGLVVELLLCISYSLLNSAIGVTRTHTHTLALHQSASPLAVLLRLLPTLSKNQKIKKSQSELLDSPRPILSAFPYIPPVENLPSIIAKKESSFPPNPQPEIDR</sequence>
<keyword evidence="1" id="KW-1133">Transmembrane helix</keyword>
<evidence type="ECO:0000313" key="3">
    <source>
        <dbReference type="Proteomes" id="UP000241818"/>
    </source>
</evidence>
<evidence type="ECO:0000313" key="2">
    <source>
        <dbReference type="EMBL" id="PSS25540.1"/>
    </source>
</evidence>
<keyword evidence="3" id="KW-1185">Reference proteome</keyword>
<dbReference type="AlphaFoldDB" id="A0A2T3BB76"/>
<proteinExistence type="predicted"/>
<dbReference type="EMBL" id="KZ679007">
    <property type="protein sequence ID" value="PSS25540.1"/>
    <property type="molecule type" value="Genomic_DNA"/>
</dbReference>
<keyword evidence="1" id="KW-0812">Transmembrane</keyword>
<name>A0A2T3BB76_AMORE</name>
<accession>A0A2T3BB76</accession>
<keyword evidence="1" id="KW-0472">Membrane</keyword>
<dbReference type="Proteomes" id="UP000241818">
    <property type="component" value="Unassembled WGS sequence"/>
</dbReference>
<protein>
    <submittedName>
        <fullName evidence="2">Uncharacterized protein</fullName>
    </submittedName>
</protein>